<evidence type="ECO:0000313" key="15">
    <source>
        <dbReference type="Proteomes" id="UP000236919"/>
    </source>
</evidence>
<keyword evidence="6 11" id="KW-0812">Transmembrane</keyword>
<dbReference type="InterPro" id="IPR003594">
    <property type="entry name" value="HATPase_dom"/>
</dbReference>
<evidence type="ECO:0000256" key="7">
    <source>
        <dbReference type="ARBA" id="ARBA00022777"/>
    </source>
</evidence>
<dbReference type="InterPro" id="IPR050428">
    <property type="entry name" value="TCS_sensor_his_kinase"/>
</dbReference>
<dbReference type="GO" id="GO:0005886">
    <property type="term" value="C:plasma membrane"/>
    <property type="evidence" value="ECO:0007669"/>
    <property type="project" value="TreeGrafter"/>
</dbReference>
<dbReference type="InterPro" id="IPR004358">
    <property type="entry name" value="Sig_transdc_His_kin-like_C"/>
</dbReference>
<dbReference type="GO" id="GO:0000155">
    <property type="term" value="F:phosphorelay sensor kinase activity"/>
    <property type="evidence" value="ECO:0007669"/>
    <property type="project" value="InterPro"/>
</dbReference>
<dbReference type="PANTHER" id="PTHR45436">
    <property type="entry name" value="SENSOR HISTIDINE KINASE YKOH"/>
    <property type="match status" value="1"/>
</dbReference>
<dbReference type="InterPro" id="IPR003660">
    <property type="entry name" value="HAMP_dom"/>
</dbReference>
<evidence type="ECO:0000256" key="11">
    <source>
        <dbReference type="SAM" id="Phobius"/>
    </source>
</evidence>
<dbReference type="SMART" id="SM00304">
    <property type="entry name" value="HAMP"/>
    <property type="match status" value="1"/>
</dbReference>
<dbReference type="InterPro" id="IPR003661">
    <property type="entry name" value="HisK_dim/P_dom"/>
</dbReference>
<keyword evidence="9" id="KW-0902">Two-component regulatory system</keyword>
<dbReference type="PROSITE" id="PS50885">
    <property type="entry name" value="HAMP"/>
    <property type="match status" value="1"/>
</dbReference>
<dbReference type="SMART" id="SM00387">
    <property type="entry name" value="HATPase_c"/>
    <property type="match status" value="1"/>
</dbReference>
<dbReference type="PROSITE" id="PS50109">
    <property type="entry name" value="HIS_KIN"/>
    <property type="match status" value="1"/>
</dbReference>
<dbReference type="CDD" id="cd00082">
    <property type="entry name" value="HisKA"/>
    <property type="match status" value="1"/>
</dbReference>
<protein>
    <recommendedName>
        <fullName evidence="3">histidine kinase</fullName>
        <ecNumber evidence="3">2.7.13.3</ecNumber>
    </recommendedName>
</protein>
<dbReference type="RefSeq" id="WP_103721062.1">
    <property type="nucleotide sequence ID" value="NZ_PQFZ01000024.1"/>
</dbReference>
<evidence type="ECO:0000256" key="8">
    <source>
        <dbReference type="ARBA" id="ARBA00022989"/>
    </source>
</evidence>
<feature type="domain" description="Histidine kinase" evidence="12">
    <location>
        <begin position="243"/>
        <end position="441"/>
    </location>
</feature>
<keyword evidence="7 14" id="KW-0418">Kinase</keyword>
<evidence type="ECO:0000256" key="10">
    <source>
        <dbReference type="ARBA" id="ARBA00023136"/>
    </source>
</evidence>
<evidence type="ECO:0000256" key="5">
    <source>
        <dbReference type="ARBA" id="ARBA00022679"/>
    </source>
</evidence>
<evidence type="ECO:0000256" key="9">
    <source>
        <dbReference type="ARBA" id="ARBA00023012"/>
    </source>
</evidence>
<dbReference type="Gene3D" id="1.10.287.130">
    <property type="match status" value="1"/>
</dbReference>
<evidence type="ECO:0000256" key="4">
    <source>
        <dbReference type="ARBA" id="ARBA00022553"/>
    </source>
</evidence>
<dbReference type="SUPFAM" id="SSF47384">
    <property type="entry name" value="Homodimeric domain of signal transducing histidine kinase"/>
    <property type="match status" value="1"/>
</dbReference>
<dbReference type="AlphaFoldDB" id="A0A2S4LVW1"/>
<sequence length="441" mass="46791">MKLKSRSIAASAALLLGGVISALLFCLFVGFIAFYGDDGSVAQFDIATEIKRSVENDDARRPHIKPTGRLLTFQRQFPQLWYVVSTPQGSVSYGEVPARVLAGKGVWDPPQIRSAYGVRGDELRLELSARSGAESDVLIELGGAIYTSAEVVFSLLREPDMTSTLLAAVLTIIILTTILVVPALIVRPVRRAAAAAEEIGSKEGARLPVKGQPAELRPLAVAFNRALDRIETATAEQRRFLSNAAHELRTPLTRLRTRLERVEDHKMKAELVGELQSLSGTVTMLLQLARLTSQPTEMNRIDLVTTARDATAREVPTALASGVDIEFRGDMPVMISGSAQAIITGLSNLIRNAIQHGGAGGQVVVEVEAPGRVSVIDFGPGLGVAYDGNAVIEPFARGKQDGSGTGLGLAIVAQVAALHGASLSINETPGGGTTATLNFSK</sequence>
<accession>A0A2S4LVW1</accession>
<evidence type="ECO:0000256" key="6">
    <source>
        <dbReference type="ARBA" id="ARBA00022692"/>
    </source>
</evidence>
<dbReference type="SMART" id="SM00388">
    <property type="entry name" value="HisKA"/>
    <property type="match status" value="1"/>
</dbReference>
<evidence type="ECO:0000259" key="12">
    <source>
        <dbReference type="PROSITE" id="PS50109"/>
    </source>
</evidence>
<proteinExistence type="predicted"/>
<dbReference type="SUPFAM" id="SSF55874">
    <property type="entry name" value="ATPase domain of HSP90 chaperone/DNA topoisomerase II/histidine kinase"/>
    <property type="match status" value="1"/>
</dbReference>
<comment type="catalytic activity">
    <reaction evidence="1">
        <text>ATP + protein L-histidine = ADP + protein N-phospho-L-histidine.</text>
        <dbReference type="EC" id="2.7.13.3"/>
    </reaction>
</comment>
<keyword evidence="8 11" id="KW-1133">Transmembrane helix</keyword>
<feature type="domain" description="HAMP" evidence="13">
    <location>
        <begin position="183"/>
        <end position="235"/>
    </location>
</feature>
<dbReference type="InterPro" id="IPR036097">
    <property type="entry name" value="HisK_dim/P_sf"/>
</dbReference>
<dbReference type="OrthoDB" id="9809329at2"/>
<dbReference type="EMBL" id="PQFZ01000024">
    <property type="protein sequence ID" value="POR46525.1"/>
    <property type="molecule type" value="Genomic_DNA"/>
</dbReference>
<dbReference type="InterPro" id="IPR005467">
    <property type="entry name" value="His_kinase_dom"/>
</dbReference>
<name>A0A2S4LVW1_9HYPH</name>
<dbReference type="EC" id="2.7.13.3" evidence="3"/>
<comment type="subcellular location">
    <subcellularLocation>
        <location evidence="2">Membrane</location>
        <topology evidence="2">Multi-pass membrane protein</topology>
    </subcellularLocation>
</comment>
<organism evidence="14 15">
    <name type="scientific">Bosea psychrotolerans</name>
    <dbReference type="NCBI Taxonomy" id="1871628"/>
    <lineage>
        <taxon>Bacteria</taxon>
        <taxon>Pseudomonadati</taxon>
        <taxon>Pseudomonadota</taxon>
        <taxon>Alphaproteobacteria</taxon>
        <taxon>Hyphomicrobiales</taxon>
        <taxon>Boseaceae</taxon>
        <taxon>Bosea</taxon>
    </lineage>
</organism>
<dbReference type="Pfam" id="PF02518">
    <property type="entry name" value="HATPase_c"/>
    <property type="match status" value="1"/>
</dbReference>
<keyword evidence="4" id="KW-0597">Phosphoprotein</keyword>
<keyword evidence="10 11" id="KW-0472">Membrane</keyword>
<reference evidence="14 15" key="1">
    <citation type="submission" date="2018-01" db="EMBL/GenBank/DDBJ databases">
        <title>Genomic Encyclopedia of Type Strains, Phase III (KMG-III): the genomes of soil and plant-associated and newly described type strains.</title>
        <authorList>
            <person name="Whitman W."/>
        </authorList>
    </citation>
    <scope>NUCLEOTIDE SEQUENCE [LARGE SCALE GENOMIC DNA]</scope>
    <source>
        <strain evidence="14 15">1131</strain>
    </source>
</reference>
<comment type="caution">
    <text evidence="14">The sequence shown here is derived from an EMBL/GenBank/DDBJ whole genome shotgun (WGS) entry which is preliminary data.</text>
</comment>
<evidence type="ECO:0000313" key="14">
    <source>
        <dbReference type="EMBL" id="POR46525.1"/>
    </source>
</evidence>
<evidence type="ECO:0000256" key="2">
    <source>
        <dbReference type="ARBA" id="ARBA00004141"/>
    </source>
</evidence>
<dbReference type="InterPro" id="IPR036890">
    <property type="entry name" value="HATPase_C_sf"/>
</dbReference>
<dbReference type="CDD" id="cd00075">
    <property type="entry name" value="HATPase"/>
    <property type="match status" value="1"/>
</dbReference>
<feature type="transmembrane region" description="Helical" evidence="11">
    <location>
        <begin position="165"/>
        <end position="186"/>
    </location>
</feature>
<dbReference type="Gene3D" id="3.30.565.10">
    <property type="entry name" value="Histidine kinase-like ATPase, C-terminal domain"/>
    <property type="match status" value="1"/>
</dbReference>
<evidence type="ECO:0000259" key="13">
    <source>
        <dbReference type="PROSITE" id="PS50885"/>
    </source>
</evidence>
<dbReference type="Proteomes" id="UP000236919">
    <property type="component" value="Unassembled WGS sequence"/>
</dbReference>
<keyword evidence="5" id="KW-0808">Transferase</keyword>
<dbReference type="Pfam" id="PF00512">
    <property type="entry name" value="HisKA"/>
    <property type="match status" value="1"/>
</dbReference>
<dbReference type="PRINTS" id="PR00344">
    <property type="entry name" value="BCTRLSENSOR"/>
</dbReference>
<keyword evidence="15" id="KW-1185">Reference proteome</keyword>
<evidence type="ECO:0000256" key="1">
    <source>
        <dbReference type="ARBA" id="ARBA00000085"/>
    </source>
</evidence>
<dbReference type="PANTHER" id="PTHR45436:SF15">
    <property type="entry name" value="SENSOR HISTIDINE KINASE CUSS"/>
    <property type="match status" value="1"/>
</dbReference>
<dbReference type="Pfam" id="PF00672">
    <property type="entry name" value="HAMP"/>
    <property type="match status" value="1"/>
</dbReference>
<evidence type="ECO:0000256" key="3">
    <source>
        <dbReference type="ARBA" id="ARBA00012438"/>
    </source>
</evidence>
<gene>
    <name evidence="14" type="ORF">CYD53_12453</name>
</gene>
<feature type="transmembrane region" description="Helical" evidence="11">
    <location>
        <begin position="12"/>
        <end position="35"/>
    </location>
</feature>